<evidence type="ECO:0000313" key="2">
    <source>
        <dbReference type="Proteomes" id="UP000183180"/>
    </source>
</evidence>
<gene>
    <name evidence="1" type="ORF">SAMN04488548_1318</name>
</gene>
<dbReference type="EMBL" id="FNLM01000031">
    <property type="protein sequence ID" value="SDT94049.1"/>
    <property type="molecule type" value="Genomic_DNA"/>
</dbReference>
<reference evidence="1 2" key="1">
    <citation type="submission" date="2016-10" db="EMBL/GenBank/DDBJ databases">
        <authorList>
            <person name="de Groot N.N."/>
        </authorList>
    </citation>
    <scope>NUCLEOTIDE SEQUENCE [LARGE SCALE GENOMIC DNA]</scope>
    <source>
        <strain evidence="1 2">DSM 44215</strain>
    </source>
</reference>
<accession>A0A1H2EGB8</accession>
<protein>
    <submittedName>
        <fullName evidence="1">Uncharacterized protein</fullName>
    </submittedName>
</protein>
<evidence type="ECO:0000313" key="1">
    <source>
        <dbReference type="EMBL" id="SDT94049.1"/>
    </source>
</evidence>
<sequence>MEIAAIMQKLGLINTELDRAARERQAYINVQTRGLNLGDTTRVARCGAVRSGEQC</sequence>
<name>A0A1H2EGB8_9ACTN</name>
<dbReference type="STRING" id="158898.SAMN04488548_1318"/>
<proteinExistence type="predicted"/>
<organism evidence="1 2">
    <name type="scientific">Gordonia westfalica</name>
    <dbReference type="NCBI Taxonomy" id="158898"/>
    <lineage>
        <taxon>Bacteria</taxon>
        <taxon>Bacillati</taxon>
        <taxon>Actinomycetota</taxon>
        <taxon>Actinomycetes</taxon>
        <taxon>Mycobacteriales</taxon>
        <taxon>Gordoniaceae</taxon>
        <taxon>Gordonia</taxon>
    </lineage>
</organism>
<dbReference type="AlphaFoldDB" id="A0A1H2EGB8"/>
<dbReference type="Proteomes" id="UP000183180">
    <property type="component" value="Unassembled WGS sequence"/>
</dbReference>